<dbReference type="EMBL" id="PFCQ01000013">
    <property type="protein sequence ID" value="PIR68189.1"/>
    <property type="molecule type" value="Genomic_DNA"/>
</dbReference>
<comment type="caution">
    <text evidence="1">The sequence shown here is derived from an EMBL/GenBank/DDBJ whole genome shotgun (WGS) entry which is preliminary data.</text>
</comment>
<organism evidence="1 2">
    <name type="scientific">Candidatus Nomurabacteria bacterium CG10_big_fil_rev_8_21_14_0_10_35_16</name>
    <dbReference type="NCBI Taxonomy" id="1974731"/>
    <lineage>
        <taxon>Bacteria</taxon>
        <taxon>Candidatus Nomuraibacteriota</taxon>
    </lineage>
</organism>
<evidence type="ECO:0000313" key="2">
    <source>
        <dbReference type="Proteomes" id="UP000230094"/>
    </source>
</evidence>
<reference evidence="2" key="1">
    <citation type="submission" date="2017-09" db="EMBL/GenBank/DDBJ databases">
        <title>Depth-based differentiation of microbial function through sediment-hosted aquifers and enrichment of novel symbionts in the deep terrestrial subsurface.</title>
        <authorList>
            <person name="Probst A.J."/>
            <person name="Ladd B."/>
            <person name="Jarett J.K."/>
            <person name="Geller-Mcgrath D.E."/>
            <person name="Sieber C.M.K."/>
            <person name="Emerson J.B."/>
            <person name="Anantharaman K."/>
            <person name="Thomas B.C."/>
            <person name="Malmstrom R."/>
            <person name="Stieglmeier M."/>
            <person name="Klingl A."/>
            <person name="Woyke T."/>
            <person name="Ryan C.M."/>
            <person name="Banfield J.F."/>
        </authorList>
    </citation>
    <scope>NUCLEOTIDE SEQUENCE [LARGE SCALE GENOMIC DNA]</scope>
</reference>
<protein>
    <submittedName>
        <fullName evidence="1">Uncharacterized protein</fullName>
    </submittedName>
</protein>
<sequence>MNVYLNTGEVCKEYDKINGITKVIAGQEHKSLEWLYNFIYRFTSGSIHQVLESKESVLDLLWINKTYTSENAEVLGLLLVLLNEIKDLNKST</sequence>
<proteinExistence type="predicted"/>
<gene>
    <name evidence="1" type="ORF">COU49_02485</name>
</gene>
<evidence type="ECO:0000313" key="1">
    <source>
        <dbReference type="EMBL" id="PIR68189.1"/>
    </source>
</evidence>
<name>A0A2H0TAY3_9BACT</name>
<dbReference type="AlphaFoldDB" id="A0A2H0TAY3"/>
<dbReference type="Proteomes" id="UP000230094">
    <property type="component" value="Unassembled WGS sequence"/>
</dbReference>
<accession>A0A2H0TAY3</accession>